<dbReference type="Gramene" id="mito2_t00020.1">
    <property type="protein sequence ID" value="mito2_p00020.1"/>
    <property type="gene ID" value="mito2_g00020"/>
</dbReference>
<keyword evidence="2" id="KW-1185">Reference proteome</keyword>
<dbReference type="AlphaFoldDB" id="A0A804U5L6"/>
<dbReference type="Proteomes" id="UP000012960">
    <property type="component" value="Unplaced"/>
</dbReference>
<name>A0A804U5L6_MUSAM</name>
<dbReference type="InParanoid" id="A0A804U5L6"/>
<accession>A0A804U5L6</accession>
<protein>
    <submittedName>
        <fullName evidence="1">Uncharacterized protein</fullName>
    </submittedName>
</protein>
<reference evidence="1" key="1">
    <citation type="submission" date="2021-05" db="UniProtKB">
        <authorList>
            <consortium name="EnsemblPlants"/>
        </authorList>
    </citation>
    <scope>IDENTIFICATION</scope>
    <source>
        <strain evidence="1">subsp. malaccensis</strain>
    </source>
</reference>
<dbReference type="EnsemblPlants" id="mito2_t00020.1">
    <property type="protein sequence ID" value="mito2_p00020.1"/>
    <property type="gene ID" value="mito2_g00020"/>
</dbReference>
<evidence type="ECO:0000313" key="1">
    <source>
        <dbReference type="EnsemblPlants" id="mito2_p00020.1"/>
    </source>
</evidence>
<proteinExistence type="predicted"/>
<sequence>MLLFGTIFYSLGNLHYILFIRELGSSFPQPLFINGLLNQSIVYEAVVGYYYKMSILLNIQLL</sequence>
<organism evidence="1 2">
    <name type="scientific">Musa acuminata subsp. malaccensis</name>
    <name type="common">Wild banana</name>
    <name type="synonym">Musa malaccensis</name>
    <dbReference type="NCBI Taxonomy" id="214687"/>
    <lineage>
        <taxon>Eukaryota</taxon>
        <taxon>Viridiplantae</taxon>
        <taxon>Streptophyta</taxon>
        <taxon>Embryophyta</taxon>
        <taxon>Tracheophyta</taxon>
        <taxon>Spermatophyta</taxon>
        <taxon>Magnoliopsida</taxon>
        <taxon>Liliopsida</taxon>
        <taxon>Zingiberales</taxon>
        <taxon>Musaceae</taxon>
        <taxon>Musa</taxon>
    </lineage>
</organism>
<evidence type="ECO:0000313" key="2">
    <source>
        <dbReference type="Proteomes" id="UP000012960"/>
    </source>
</evidence>